<dbReference type="InterPro" id="IPR000515">
    <property type="entry name" value="MetI-like"/>
</dbReference>
<comment type="similarity">
    <text evidence="7">Belongs to the binding-protein-dependent transport system permease family.</text>
</comment>
<evidence type="ECO:0000256" key="5">
    <source>
        <dbReference type="ARBA" id="ARBA00022989"/>
    </source>
</evidence>
<dbReference type="PROSITE" id="PS50928">
    <property type="entry name" value="ABC_TM1"/>
    <property type="match status" value="1"/>
</dbReference>
<dbReference type="Pfam" id="PF00528">
    <property type="entry name" value="BPD_transp_1"/>
    <property type="match status" value="1"/>
</dbReference>
<feature type="transmembrane region" description="Helical" evidence="7">
    <location>
        <begin position="110"/>
        <end position="131"/>
    </location>
</feature>
<accession>A0A2S9JQ45</accession>
<sequence>MNERRGSMLKLLVSRFFYACVIILGVVLVVSSLVKLVPGDPVDVIAAGNPGMSVADMDRLRERMGLTRSIPEQFASYLGHAVQGDMGTSIRQGVPVTKLIAERLPATAELAFWALVLAFIFAIPLGIATALKRGSWLDYTGTFIAVLGVSTPGFLLAVLMILWFSIELRWLPASGYRGSALLAVGKAVVEGKFSVFWNAFRYFILPAISLAFVLIAVNARVIRSAMLEVLQQDFITFATAKGVPRLRIVLRHALRNALLPVVTLAGLQMGALLSGTVVIETVFAWPGIGRLAVDSIHVRDYPIIQAVVLVSAVLFIVLNLTVDILYRFIDPRVRDD</sequence>
<keyword evidence="10" id="KW-1185">Reference proteome</keyword>
<feature type="domain" description="ABC transmembrane type-1" evidence="8">
    <location>
        <begin position="104"/>
        <end position="326"/>
    </location>
</feature>
<keyword evidence="3" id="KW-1003">Cell membrane</keyword>
<keyword evidence="4 7" id="KW-0812">Transmembrane</keyword>
<dbReference type="CDD" id="cd06261">
    <property type="entry name" value="TM_PBP2"/>
    <property type="match status" value="1"/>
</dbReference>
<evidence type="ECO:0000259" key="8">
    <source>
        <dbReference type="PROSITE" id="PS50928"/>
    </source>
</evidence>
<feature type="transmembrane region" description="Helical" evidence="7">
    <location>
        <begin position="12"/>
        <end position="34"/>
    </location>
</feature>
<dbReference type="SUPFAM" id="SSF161098">
    <property type="entry name" value="MetI-like"/>
    <property type="match status" value="1"/>
</dbReference>
<dbReference type="Pfam" id="PF19300">
    <property type="entry name" value="BPD_transp_1_N"/>
    <property type="match status" value="1"/>
</dbReference>
<name>A0A2S9JQ45_9HYPH</name>
<proteinExistence type="inferred from homology"/>
<dbReference type="AlphaFoldDB" id="A0A2S9JQ45"/>
<keyword evidence="6 7" id="KW-0472">Membrane</keyword>
<evidence type="ECO:0000256" key="6">
    <source>
        <dbReference type="ARBA" id="ARBA00023136"/>
    </source>
</evidence>
<dbReference type="InterPro" id="IPR045621">
    <property type="entry name" value="BPD_transp_1_N"/>
</dbReference>
<dbReference type="PANTHER" id="PTHR43163">
    <property type="entry name" value="DIPEPTIDE TRANSPORT SYSTEM PERMEASE PROTEIN DPPB-RELATED"/>
    <property type="match status" value="1"/>
</dbReference>
<evidence type="ECO:0000256" key="2">
    <source>
        <dbReference type="ARBA" id="ARBA00022448"/>
    </source>
</evidence>
<comment type="subcellular location">
    <subcellularLocation>
        <location evidence="1 7">Cell membrane</location>
        <topology evidence="1 7">Multi-pass membrane protein</topology>
    </subcellularLocation>
</comment>
<feature type="transmembrane region" description="Helical" evidence="7">
    <location>
        <begin position="143"/>
        <end position="166"/>
    </location>
</feature>
<dbReference type="GO" id="GO:0005886">
    <property type="term" value="C:plasma membrane"/>
    <property type="evidence" value="ECO:0007669"/>
    <property type="project" value="UniProtKB-SubCell"/>
</dbReference>
<organism evidence="9 10">
    <name type="scientific">Phyllobacterium myrsinacearum</name>
    <dbReference type="NCBI Taxonomy" id="28101"/>
    <lineage>
        <taxon>Bacteria</taxon>
        <taxon>Pseudomonadati</taxon>
        <taxon>Pseudomonadota</taxon>
        <taxon>Alphaproteobacteria</taxon>
        <taxon>Hyphomicrobiales</taxon>
        <taxon>Phyllobacteriaceae</taxon>
        <taxon>Phyllobacterium</taxon>
    </lineage>
</organism>
<feature type="transmembrane region" description="Helical" evidence="7">
    <location>
        <begin position="303"/>
        <end position="326"/>
    </location>
</feature>
<protein>
    <recommendedName>
        <fullName evidence="8">ABC transmembrane type-1 domain-containing protein</fullName>
    </recommendedName>
</protein>
<gene>
    <name evidence="9" type="ORF">C5750_09065</name>
</gene>
<evidence type="ECO:0000256" key="4">
    <source>
        <dbReference type="ARBA" id="ARBA00022692"/>
    </source>
</evidence>
<dbReference type="Proteomes" id="UP000238563">
    <property type="component" value="Unassembled WGS sequence"/>
</dbReference>
<dbReference type="InterPro" id="IPR035906">
    <property type="entry name" value="MetI-like_sf"/>
</dbReference>
<dbReference type="EMBL" id="PVBT01000002">
    <property type="protein sequence ID" value="PRD55305.1"/>
    <property type="molecule type" value="Genomic_DNA"/>
</dbReference>
<feature type="transmembrane region" description="Helical" evidence="7">
    <location>
        <begin position="257"/>
        <end position="283"/>
    </location>
</feature>
<comment type="caution">
    <text evidence="9">The sequence shown here is derived from an EMBL/GenBank/DDBJ whole genome shotgun (WGS) entry which is preliminary data.</text>
</comment>
<evidence type="ECO:0000256" key="1">
    <source>
        <dbReference type="ARBA" id="ARBA00004651"/>
    </source>
</evidence>
<reference evidence="9 10" key="1">
    <citation type="submission" date="2018-02" db="EMBL/GenBank/DDBJ databases">
        <title>The draft genome of Phyllobacterium myrsinacearum DSM5892.</title>
        <authorList>
            <person name="Li L."/>
            <person name="Liu L."/>
            <person name="Zhang X."/>
            <person name="Wang T."/>
        </authorList>
    </citation>
    <scope>NUCLEOTIDE SEQUENCE [LARGE SCALE GENOMIC DNA]</scope>
    <source>
        <strain evidence="9 10">DSM 5892</strain>
    </source>
</reference>
<feature type="transmembrane region" description="Helical" evidence="7">
    <location>
        <begin position="199"/>
        <end position="217"/>
    </location>
</feature>
<keyword evidence="2 7" id="KW-0813">Transport</keyword>
<dbReference type="PANTHER" id="PTHR43163:SF6">
    <property type="entry name" value="DIPEPTIDE TRANSPORT SYSTEM PERMEASE PROTEIN DPPB-RELATED"/>
    <property type="match status" value="1"/>
</dbReference>
<evidence type="ECO:0000256" key="3">
    <source>
        <dbReference type="ARBA" id="ARBA00022475"/>
    </source>
</evidence>
<evidence type="ECO:0000313" key="10">
    <source>
        <dbReference type="Proteomes" id="UP000238563"/>
    </source>
</evidence>
<dbReference type="GO" id="GO:0055085">
    <property type="term" value="P:transmembrane transport"/>
    <property type="evidence" value="ECO:0007669"/>
    <property type="project" value="InterPro"/>
</dbReference>
<evidence type="ECO:0000256" key="7">
    <source>
        <dbReference type="RuleBase" id="RU363032"/>
    </source>
</evidence>
<dbReference type="Gene3D" id="1.10.3720.10">
    <property type="entry name" value="MetI-like"/>
    <property type="match status" value="1"/>
</dbReference>
<evidence type="ECO:0000313" key="9">
    <source>
        <dbReference type="EMBL" id="PRD55305.1"/>
    </source>
</evidence>
<keyword evidence="5 7" id="KW-1133">Transmembrane helix</keyword>